<proteinExistence type="predicted"/>
<keyword evidence="1" id="KW-0547">Nucleotide-binding</keyword>
<dbReference type="KEGG" id="pabs:JIR001_03190"/>
<organism evidence="5 6">
    <name type="scientific">Polycladomyces abyssicola</name>
    <dbReference type="NCBI Taxonomy" id="1125966"/>
    <lineage>
        <taxon>Bacteria</taxon>
        <taxon>Bacillati</taxon>
        <taxon>Bacillota</taxon>
        <taxon>Bacilli</taxon>
        <taxon>Bacillales</taxon>
        <taxon>Thermoactinomycetaceae</taxon>
        <taxon>Polycladomyces</taxon>
    </lineage>
</organism>
<protein>
    <submittedName>
        <fullName evidence="5">KipI antagonist</fullName>
    </submittedName>
</protein>
<keyword evidence="3" id="KW-0067">ATP-binding</keyword>
<dbReference type="InterPro" id="IPR052708">
    <property type="entry name" value="PxpC"/>
</dbReference>
<dbReference type="EMBL" id="AP024601">
    <property type="protein sequence ID" value="BCU80536.1"/>
    <property type="molecule type" value="Genomic_DNA"/>
</dbReference>
<evidence type="ECO:0000256" key="3">
    <source>
        <dbReference type="ARBA" id="ARBA00022840"/>
    </source>
</evidence>
<dbReference type="InterPro" id="IPR029000">
    <property type="entry name" value="Cyclophilin-like_dom_sf"/>
</dbReference>
<name>A0A8D5ZML1_9BACL</name>
<dbReference type="NCBIfam" id="TIGR00724">
    <property type="entry name" value="urea_amlyse_rel"/>
    <property type="match status" value="1"/>
</dbReference>
<dbReference type="GO" id="GO:0016787">
    <property type="term" value="F:hydrolase activity"/>
    <property type="evidence" value="ECO:0007669"/>
    <property type="project" value="UniProtKB-KW"/>
</dbReference>
<dbReference type="PANTHER" id="PTHR43309">
    <property type="entry name" value="5-OXOPROLINASE SUBUNIT C"/>
    <property type="match status" value="1"/>
</dbReference>
<dbReference type="Proteomes" id="UP000677436">
    <property type="component" value="Chromosome"/>
</dbReference>
<evidence type="ECO:0000256" key="1">
    <source>
        <dbReference type="ARBA" id="ARBA00022741"/>
    </source>
</evidence>
<evidence type="ECO:0000313" key="6">
    <source>
        <dbReference type="Proteomes" id="UP000677436"/>
    </source>
</evidence>
<dbReference type="Pfam" id="PF02626">
    <property type="entry name" value="CT_A_B"/>
    <property type="match status" value="1"/>
</dbReference>
<dbReference type="InterPro" id="IPR003778">
    <property type="entry name" value="CT_A_B"/>
</dbReference>
<feature type="domain" description="Carboxyltransferase" evidence="4">
    <location>
        <begin position="26"/>
        <end position="308"/>
    </location>
</feature>
<dbReference type="SMART" id="SM00797">
    <property type="entry name" value="AHS2"/>
    <property type="match status" value="1"/>
</dbReference>
<evidence type="ECO:0000256" key="2">
    <source>
        <dbReference type="ARBA" id="ARBA00022801"/>
    </source>
</evidence>
<dbReference type="Gene3D" id="2.40.100.10">
    <property type="entry name" value="Cyclophilin-like"/>
    <property type="match status" value="1"/>
</dbReference>
<reference evidence="5" key="2">
    <citation type="journal article" date="2021" name="Microbiol. Resour. Announc.">
        <title>Complete Genome Sequence of Polycladomyces abyssicola JIR-001T, Isolated from Hemipelagic Sediment in Deep Seawater.</title>
        <authorList>
            <person name="Tsubouchi T."/>
            <person name="Kaneko Y."/>
        </authorList>
    </citation>
    <scope>NUCLEOTIDE SEQUENCE</scope>
    <source>
        <strain evidence="5">JIR-001</strain>
    </source>
</reference>
<gene>
    <name evidence="5" type="primary">kipA</name>
    <name evidence="5" type="ORF">JIR001_03190</name>
</gene>
<dbReference type="PANTHER" id="PTHR43309:SF5">
    <property type="entry name" value="5-OXOPROLINASE SUBUNIT C"/>
    <property type="match status" value="1"/>
</dbReference>
<keyword evidence="2" id="KW-0378">Hydrolase</keyword>
<sequence>MKPSLEVLEPGLLTTVQDGGRWGYQQYGMVVSGPMDPFALQAANVLVGNDRSDAGLEITMGRAVFGFHRDCLIAITGADLGATVDGEPVPMWCGFTVKKGQVLRFQGPVCGVRAYLAVAGGIDVPEVMGSKSTYLRGQIGGLGGRALQKGDTLVVGTASGNVSKERKICLSRRHLPRYARNPTVRVVLGPDHESFTQEGVHTFLHNRFTVTTQADRMGYRLQGPPITHRRGADILSDATVMGTVQVPADGQPIILMADRQTTGGYARIATVISVDLPLVAQTLPGGTIAFQAVSVEEAQRLAVEREQLLRLLMAGVRS</sequence>
<dbReference type="RefSeq" id="WP_275956729.1">
    <property type="nucleotide sequence ID" value="NZ_AP024601.1"/>
</dbReference>
<reference evidence="5" key="1">
    <citation type="journal article" date="2013" name="Int. J. Syst. Evol. Microbiol.">
        <title>Polycladomyces abyssicola gen. nov., sp. nov., a thermophilic filamentous bacterium isolated from hemipelagic sediment.</title>
        <authorList>
            <person name="Tsubouchi T."/>
            <person name="Shimane Y."/>
            <person name="Mori K."/>
            <person name="Usui K."/>
            <person name="Hiraki T."/>
            <person name="Tame A."/>
            <person name="Uematsu K."/>
            <person name="Maruyama T."/>
            <person name="Hatada Y."/>
        </authorList>
    </citation>
    <scope>NUCLEOTIDE SEQUENCE</scope>
    <source>
        <strain evidence="5">JIR-001</strain>
    </source>
</reference>
<evidence type="ECO:0000259" key="4">
    <source>
        <dbReference type="SMART" id="SM00797"/>
    </source>
</evidence>
<dbReference type="SUPFAM" id="SSF50891">
    <property type="entry name" value="Cyclophilin-like"/>
    <property type="match status" value="1"/>
</dbReference>
<dbReference type="AlphaFoldDB" id="A0A8D5ZML1"/>
<keyword evidence="6" id="KW-1185">Reference proteome</keyword>
<accession>A0A8D5ZML1</accession>
<evidence type="ECO:0000313" key="5">
    <source>
        <dbReference type="EMBL" id="BCU80536.1"/>
    </source>
</evidence>
<dbReference type="GO" id="GO:0005524">
    <property type="term" value="F:ATP binding"/>
    <property type="evidence" value="ECO:0007669"/>
    <property type="project" value="UniProtKB-KW"/>
</dbReference>